<name>A0ABU8LW07_9MICO</name>
<evidence type="ECO:0000256" key="4">
    <source>
        <dbReference type="ARBA" id="ARBA00022989"/>
    </source>
</evidence>
<dbReference type="Proteomes" id="UP001368654">
    <property type="component" value="Unassembled WGS sequence"/>
</dbReference>
<feature type="transmembrane region" description="Helical" evidence="6">
    <location>
        <begin position="167"/>
        <end position="184"/>
    </location>
</feature>
<evidence type="ECO:0000313" key="8">
    <source>
        <dbReference type="Proteomes" id="UP001368654"/>
    </source>
</evidence>
<protein>
    <submittedName>
        <fullName evidence="7">Branched-chain amino acid ABC transporter permease</fullName>
    </submittedName>
</protein>
<dbReference type="RefSeq" id="WP_337338258.1">
    <property type="nucleotide sequence ID" value="NZ_JBBDGL010000002.1"/>
</dbReference>
<comment type="subcellular location">
    <subcellularLocation>
        <location evidence="1">Cell membrane</location>
        <topology evidence="1">Multi-pass membrane protein</topology>
    </subcellularLocation>
</comment>
<accession>A0ABU8LW07</accession>
<dbReference type="PANTHER" id="PTHR30482">
    <property type="entry name" value="HIGH-AFFINITY BRANCHED-CHAIN AMINO ACID TRANSPORT SYSTEM PERMEASE"/>
    <property type="match status" value="1"/>
</dbReference>
<feature type="transmembrane region" description="Helical" evidence="6">
    <location>
        <begin position="277"/>
        <end position="301"/>
    </location>
</feature>
<keyword evidence="4 6" id="KW-1133">Transmembrane helix</keyword>
<gene>
    <name evidence="7" type="ORF">WDU96_09600</name>
</gene>
<feature type="transmembrane region" description="Helical" evidence="6">
    <location>
        <begin position="81"/>
        <end position="99"/>
    </location>
</feature>
<keyword evidence="3 6" id="KW-0812">Transmembrane</keyword>
<organism evidence="7 8">
    <name type="scientific">Microbacterium marmarense</name>
    <dbReference type="NCBI Taxonomy" id="3122051"/>
    <lineage>
        <taxon>Bacteria</taxon>
        <taxon>Bacillati</taxon>
        <taxon>Actinomycetota</taxon>
        <taxon>Actinomycetes</taxon>
        <taxon>Micrococcales</taxon>
        <taxon>Microbacteriaceae</taxon>
        <taxon>Microbacterium</taxon>
    </lineage>
</organism>
<proteinExistence type="predicted"/>
<feature type="transmembrane region" description="Helical" evidence="6">
    <location>
        <begin position="313"/>
        <end position="338"/>
    </location>
</feature>
<comment type="caution">
    <text evidence="7">The sequence shown here is derived from an EMBL/GenBank/DDBJ whole genome shotgun (WGS) entry which is preliminary data.</text>
</comment>
<keyword evidence="2" id="KW-1003">Cell membrane</keyword>
<dbReference type="EMBL" id="JBBDGL010000002">
    <property type="protein sequence ID" value="MEJ1155845.1"/>
    <property type="molecule type" value="Genomic_DNA"/>
</dbReference>
<dbReference type="CDD" id="cd06581">
    <property type="entry name" value="TM_PBP1_LivM_like"/>
    <property type="match status" value="1"/>
</dbReference>
<feature type="transmembrane region" description="Helical" evidence="6">
    <location>
        <begin position="369"/>
        <end position="390"/>
    </location>
</feature>
<feature type="transmembrane region" description="Helical" evidence="6">
    <location>
        <begin position="59"/>
        <end position="75"/>
    </location>
</feature>
<sequence length="403" mass="42682">MTFHDSLAAASHRLTGSSTRLDFESSRGKVAPRVRRGRPTLYTSYASDQGLLNTPAKRFWTAVLLVIALAAPFMIAADLIYLLTLAVVYAIGGIGLNLLTGYAGQVSLGHAFFLGVGAYTAAVLGGAPGTTTWGLQLDLAIVLPAAAIVTGLIGAVVAPLATRVRGLYLAVLTLGLLILGEHLFKIMTPVTGGQGVGRGVAERQLFGVDLDATYALGPLLLTPAVSLYLLALVLLIVLGVAARNLMRGRYGRAFAAVRDRDIAAEIMGVNLLRTKTLAFTLSSAYAGVSGALFSILVGRIAPEQWNLFLSIDFLAVVVIGGIATISGTIIGAAFVVLVPRLLEELTSIIPWITVSGGGVVNVFQLQTIVFGVLIILFITLEPRGLFGLWIRVRNYFKAWPFSY</sequence>
<feature type="transmembrane region" description="Helical" evidence="6">
    <location>
        <begin position="139"/>
        <end position="160"/>
    </location>
</feature>
<evidence type="ECO:0000256" key="3">
    <source>
        <dbReference type="ARBA" id="ARBA00022692"/>
    </source>
</evidence>
<feature type="transmembrane region" description="Helical" evidence="6">
    <location>
        <begin position="220"/>
        <end position="242"/>
    </location>
</feature>
<reference evidence="7 8" key="1">
    <citation type="submission" date="2024-02" db="EMBL/GenBank/DDBJ databases">
        <authorList>
            <person name="Saticioglu I.B."/>
        </authorList>
    </citation>
    <scope>NUCLEOTIDE SEQUENCE [LARGE SCALE GENOMIC DNA]</scope>
    <source>
        <strain evidence="7 8">Mu-86</strain>
    </source>
</reference>
<dbReference type="InterPro" id="IPR001851">
    <property type="entry name" value="ABC_transp_permease"/>
</dbReference>
<dbReference type="PANTHER" id="PTHR30482:SF5">
    <property type="entry name" value="ABC TRANSPORTER PERMEASE PROTEIN"/>
    <property type="match status" value="1"/>
</dbReference>
<evidence type="ECO:0000313" key="7">
    <source>
        <dbReference type="EMBL" id="MEJ1155845.1"/>
    </source>
</evidence>
<keyword evidence="5 6" id="KW-0472">Membrane</keyword>
<evidence type="ECO:0000256" key="5">
    <source>
        <dbReference type="ARBA" id="ARBA00023136"/>
    </source>
</evidence>
<keyword evidence="8" id="KW-1185">Reference proteome</keyword>
<dbReference type="Pfam" id="PF02653">
    <property type="entry name" value="BPD_transp_2"/>
    <property type="match status" value="1"/>
</dbReference>
<evidence type="ECO:0000256" key="2">
    <source>
        <dbReference type="ARBA" id="ARBA00022475"/>
    </source>
</evidence>
<feature type="transmembrane region" description="Helical" evidence="6">
    <location>
        <begin position="106"/>
        <end position="127"/>
    </location>
</feature>
<dbReference type="InterPro" id="IPR043428">
    <property type="entry name" value="LivM-like"/>
</dbReference>
<evidence type="ECO:0000256" key="6">
    <source>
        <dbReference type="SAM" id="Phobius"/>
    </source>
</evidence>
<evidence type="ECO:0000256" key="1">
    <source>
        <dbReference type="ARBA" id="ARBA00004651"/>
    </source>
</evidence>